<name>A0ABW5IIW7_9BACT</name>
<proteinExistence type="predicted"/>
<reference evidence="3" key="1">
    <citation type="journal article" date="2019" name="Int. J. Syst. Evol. Microbiol.">
        <title>The Global Catalogue of Microorganisms (GCM) 10K type strain sequencing project: providing services to taxonomists for standard genome sequencing and annotation.</title>
        <authorList>
            <consortium name="The Broad Institute Genomics Platform"/>
            <consortium name="The Broad Institute Genome Sequencing Center for Infectious Disease"/>
            <person name="Wu L."/>
            <person name="Ma J."/>
        </authorList>
    </citation>
    <scope>NUCLEOTIDE SEQUENCE [LARGE SCALE GENOMIC DNA]</scope>
    <source>
        <strain evidence="3">KCTC 42498</strain>
    </source>
</reference>
<dbReference type="EMBL" id="JBHULU010000009">
    <property type="protein sequence ID" value="MFD2513541.1"/>
    <property type="molecule type" value="Genomic_DNA"/>
</dbReference>
<dbReference type="RefSeq" id="WP_377504302.1">
    <property type="nucleotide sequence ID" value="NZ_JBHULU010000009.1"/>
</dbReference>
<evidence type="ECO:0000313" key="3">
    <source>
        <dbReference type="Proteomes" id="UP001597544"/>
    </source>
</evidence>
<keyword evidence="1" id="KW-0732">Signal</keyword>
<evidence type="ECO:0008006" key="4">
    <source>
        <dbReference type="Google" id="ProtNLM"/>
    </source>
</evidence>
<comment type="caution">
    <text evidence="2">The sequence shown here is derived from an EMBL/GenBank/DDBJ whole genome shotgun (WGS) entry which is preliminary data.</text>
</comment>
<gene>
    <name evidence="2" type="ORF">ACFSRY_06665</name>
</gene>
<accession>A0ABW5IIW7</accession>
<organism evidence="2 3">
    <name type="scientific">Pontibacter locisalis</name>
    <dbReference type="NCBI Taxonomy" id="1719035"/>
    <lineage>
        <taxon>Bacteria</taxon>
        <taxon>Pseudomonadati</taxon>
        <taxon>Bacteroidota</taxon>
        <taxon>Cytophagia</taxon>
        <taxon>Cytophagales</taxon>
        <taxon>Hymenobacteraceae</taxon>
        <taxon>Pontibacter</taxon>
    </lineage>
</organism>
<sequence length="202" mass="22793">MRLKLLLLFACLFTTPYLALSQDVADDVDTRKWYAPDGVTLQFAGNIGMFSAGPNYSFFNRKLDAELLYGFVPKLDAEEMLHLLTVRTRYKPFRRIALSEKYTVTPLRVGLGLSYYFRDQFSTSWDSSYPTKDYYWWTSSLRITGGLGAEVNRSITNGGLIKEITLYSEIGTYDLIVTSAVKDKTLTALDIMSFSVGVSAGF</sequence>
<dbReference type="Proteomes" id="UP001597544">
    <property type="component" value="Unassembled WGS sequence"/>
</dbReference>
<evidence type="ECO:0000313" key="2">
    <source>
        <dbReference type="EMBL" id="MFD2513541.1"/>
    </source>
</evidence>
<protein>
    <recommendedName>
        <fullName evidence="4">Outer membrane protein beta-barrel domain-containing protein</fullName>
    </recommendedName>
</protein>
<feature type="chain" id="PRO_5047148436" description="Outer membrane protein beta-barrel domain-containing protein" evidence="1">
    <location>
        <begin position="20"/>
        <end position="202"/>
    </location>
</feature>
<evidence type="ECO:0000256" key="1">
    <source>
        <dbReference type="SAM" id="SignalP"/>
    </source>
</evidence>
<feature type="signal peptide" evidence="1">
    <location>
        <begin position="1"/>
        <end position="19"/>
    </location>
</feature>
<keyword evidence="3" id="KW-1185">Reference proteome</keyword>